<dbReference type="Gene3D" id="2.60.120.620">
    <property type="entry name" value="q2cbj1_9rhob like domain"/>
    <property type="match status" value="1"/>
</dbReference>
<evidence type="ECO:0000313" key="2">
    <source>
        <dbReference type="EMBL" id="ARQ03220.1"/>
    </source>
</evidence>
<organism evidence="2 3">
    <name type="scientific">Pseudorhodoplanes sinuspersici</name>
    <dbReference type="NCBI Taxonomy" id="1235591"/>
    <lineage>
        <taxon>Bacteria</taxon>
        <taxon>Pseudomonadati</taxon>
        <taxon>Pseudomonadota</taxon>
        <taxon>Alphaproteobacteria</taxon>
        <taxon>Hyphomicrobiales</taxon>
        <taxon>Pseudorhodoplanes</taxon>
    </lineage>
</organism>
<dbReference type="Proteomes" id="UP000194137">
    <property type="component" value="Chromosome"/>
</dbReference>
<proteinExistence type="predicted"/>
<evidence type="ECO:0008006" key="4">
    <source>
        <dbReference type="Google" id="ProtNLM"/>
    </source>
</evidence>
<dbReference type="GO" id="GO:0005506">
    <property type="term" value="F:iron ion binding"/>
    <property type="evidence" value="ECO:0007669"/>
    <property type="project" value="UniProtKB-ARBA"/>
</dbReference>
<dbReference type="SUPFAM" id="SSF51197">
    <property type="entry name" value="Clavaminate synthase-like"/>
    <property type="match status" value="1"/>
</dbReference>
<dbReference type="PANTHER" id="PTHR20883:SF48">
    <property type="entry name" value="ECTOINE DIOXYGENASE"/>
    <property type="match status" value="1"/>
</dbReference>
<accession>A0A1W7A0W4</accession>
<sequence length="344" mass="38336">MMTAVKAPFWSLSVLTGAKSFIGNPVIGSERLNRLGLHEARMRTAARLARHRRRGLASGVSEADRLAFERDGFVVKSDFLPEADFEHLRAEILDHDWDAREMRQGHTVTRRVFLDEASLRLTKPGLAAFMTRPDLSSLIRYVGGTGGVPVMSIQSILANQGVGADDPQCAIHSDTFHSTSKAWFFLHDVGPEDGPFFYVPGSHTLTPQRLAWERAQSIAASRHDMRQQDMRDHAEGSFRISRDDLKALGLPQPQPVAVKANTLVVADTFGFHGRTPSPKATQRVELYSTLRRNPFLLWTGFDPLALPVVKQRMGSFLTMLDRVGIAPMPWKPVGRLRLDAPPQI</sequence>
<dbReference type="EMBL" id="CP021112">
    <property type="protein sequence ID" value="ARQ03220.1"/>
    <property type="molecule type" value="Genomic_DNA"/>
</dbReference>
<dbReference type="GO" id="GO:0016706">
    <property type="term" value="F:2-oxoglutarate-dependent dioxygenase activity"/>
    <property type="evidence" value="ECO:0007669"/>
    <property type="project" value="UniProtKB-ARBA"/>
</dbReference>
<dbReference type="InterPro" id="IPR008775">
    <property type="entry name" value="Phytyl_CoA_dOase-like"/>
</dbReference>
<gene>
    <name evidence="2" type="ORF">CAK95_26645</name>
</gene>
<dbReference type="STRING" id="1235591.CAK95_26645"/>
<dbReference type="KEGG" id="psin:CAK95_26645"/>
<keyword evidence="3" id="KW-1185">Reference proteome</keyword>
<dbReference type="OrthoDB" id="547161at2"/>
<dbReference type="AlphaFoldDB" id="A0A1W7A0W4"/>
<evidence type="ECO:0000256" key="1">
    <source>
        <dbReference type="ARBA" id="ARBA00001954"/>
    </source>
</evidence>
<dbReference type="PANTHER" id="PTHR20883">
    <property type="entry name" value="PHYTANOYL-COA DIOXYGENASE DOMAIN CONTAINING 1"/>
    <property type="match status" value="1"/>
</dbReference>
<dbReference type="Pfam" id="PF05721">
    <property type="entry name" value="PhyH"/>
    <property type="match status" value="1"/>
</dbReference>
<comment type="cofactor">
    <cofactor evidence="1">
        <name>Fe(2+)</name>
        <dbReference type="ChEBI" id="CHEBI:29033"/>
    </cofactor>
</comment>
<reference evidence="2 3" key="1">
    <citation type="submission" date="2017-05" db="EMBL/GenBank/DDBJ databases">
        <title>Full genome sequence of Pseudorhodoplanes sinuspersici.</title>
        <authorList>
            <person name="Dastgheib S.M.M."/>
            <person name="Shavandi M."/>
            <person name="Tirandaz H."/>
        </authorList>
    </citation>
    <scope>NUCLEOTIDE SEQUENCE [LARGE SCALE GENOMIC DNA]</scope>
    <source>
        <strain evidence="2 3">RIPI110</strain>
    </source>
</reference>
<protein>
    <recommendedName>
        <fullName evidence="4">Phytanoyl-CoA dioxygenase</fullName>
    </recommendedName>
</protein>
<name>A0A1W7A0W4_9HYPH</name>
<evidence type="ECO:0000313" key="3">
    <source>
        <dbReference type="Proteomes" id="UP000194137"/>
    </source>
</evidence>